<comment type="cofactor">
    <cofactor evidence="7">
        <name>[2Fe-2S] cluster</name>
        <dbReference type="ChEBI" id="CHEBI:190135"/>
    </cofactor>
    <text evidence="7">Binds 1 [2Fe-2S] cluster.</text>
</comment>
<keyword evidence="5 7" id="KW-0411">Iron-sulfur</keyword>
<dbReference type="Gene3D" id="1.10.10.1590">
    <property type="entry name" value="NADH-quinone oxidoreductase subunit E"/>
    <property type="match status" value="1"/>
</dbReference>
<name>A0A6F8ZI35_9FIRM</name>
<comment type="cofactor">
    <cofactor evidence="6">
        <name>[2Fe-2S] cluster</name>
        <dbReference type="ChEBI" id="CHEBI:190135"/>
    </cofactor>
</comment>
<feature type="binding site" evidence="7">
    <location>
        <position position="99"/>
    </location>
    <ligand>
        <name>[2Fe-2S] cluster</name>
        <dbReference type="ChEBI" id="CHEBI:190135"/>
    </ligand>
</feature>
<dbReference type="PANTHER" id="PTHR10371">
    <property type="entry name" value="NADH DEHYDROGENASE UBIQUINONE FLAVOPROTEIN 2, MITOCHONDRIAL"/>
    <property type="match status" value="1"/>
</dbReference>
<dbReference type="Pfam" id="PF01257">
    <property type="entry name" value="2Fe-2S_thioredx"/>
    <property type="match status" value="1"/>
</dbReference>
<keyword evidence="9" id="KW-1185">Reference proteome</keyword>
<dbReference type="AlphaFoldDB" id="A0A6F8ZI35"/>
<organism evidence="8 9">
    <name type="scientific">Candidatus Hydrogenisulfobacillus filiaventi</name>
    <dbReference type="NCBI Taxonomy" id="2707344"/>
    <lineage>
        <taxon>Bacteria</taxon>
        <taxon>Bacillati</taxon>
        <taxon>Bacillota</taxon>
        <taxon>Clostridia</taxon>
        <taxon>Eubacteriales</taxon>
        <taxon>Clostridiales Family XVII. Incertae Sedis</taxon>
        <taxon>Candidatus Hydrogenisulfobacillus</taxon>
    </lineage>
</organism>
<evidence type="ECO:0000313" key="8">
    <source>
        <dbReference type="EMBL" id="CAB1129339.1"/>
    </source>
</evidence>
<keyword evidence="3 7" id="KW-0479">Metal-binding</keyword>
<dbReference type="InterPro" id="IPR042128">
    <property type="entry name" value="NuoE_dom"/>
</dbReference>
<dbReference type="GO" id="GO:0051537">
    <property type="term" value="F:2 iron, 2 sulfur cluster binding"/>
    <property type="evidence" value="ECO:0007669"/>
    <property type="project" value="UniProtKB-KW"/>
</dbReference>
<dbReference type="Proteomes" id="UP000503399">
    <property type="component" value="Chromosome"/>
</dbReference>
<reference evidence="8 9" key="1">
    <citation type="submission" date="2020-02" db="EMBL/GenBank/DDBJ databases">
        <authorList>
            <person name="Hogendoorn C."/>
        </authorList>
    </citation>
    <scope>NUCLEOTIDE SEQUENCE [LARGE SCALE GENOMIC DNA]</scope>
    <source>
        <strain evidence="8">R501</strain>
    </source>
</reference>
<dbReference type="KEGG" id="hfv:R50_1838"/>
<evidence type="ECO:0000256" key="3">
    <source>
        <dbReference type="ARBA" id="ARBA00022723"/>
    </source>
</evidence>
<evidence type="ECO:0000256" key="5">
    <source>
        <dbReference type="ARBA" id="ARBA00023014"/>
    </source>
</evidence>
<dbReference type="GO" id="GO:0003954">
    <property type="term" value="F:NADH dehydrogenase activity"/>
    <property type="evidence" value="ECO:0007669"/>
    <property type="project" value="TreeGrafter"/>
</dbReference>
<dbReference type="InterPro" id="IPR002023">
    <property type="entry name" value="NuoE-like"/>
</dbReference>
<dbReference type="InterPro" id="IPR041921">
    <property type="entry name" value="NuoE_N"/>
</dbReference>
<feature type="binding site" evidence="7">
    <location>
        <position position="135"/>
    </location>
    <ligand>
        <name>[2Fe-2S] cluster</name>
        <dbReference type="ChEBI" id="CHEBI:190135"/>
    </ligand>
</feature>
<evidence type="ECO:0000256" key="4">
    <source>
        <dbReference type="ARBA" id="ARBA00023004"/>
    </source>
</evidence>
<keyword evidence="2 7" id="KW-0001">2Fe-2S</keyword>
<keyword evidence="4 7" id="KW-0408">Iron</keyword>
<dbReference type="PIRSF" id="PIRSF000216">
    <property type="entry name" value="NADH_DH_24kDa"/>
    <property type="match status" value="1"/>
</dbReference>
<proteinExistence type="inferred from homology"/>
<dbReference type="EMBL" id="LR778114">
    <property type="protein sequence ID" value="CAB1129339.1"/>
    <property type="molecule type" value="Genomic_DNA"/>
</dbReference>
<dbReference type="GO" id="GO:0046872">
    <property type="term" value="F:metal ion binding"/>
    <property type="evidence" value="ECO:0007669"/>
    <property type="project" value="UniProtKB-KW"/>
</dbReference>
<feature type="binding site" evidence="7">
    <location>
        <position position="139"/>
    </location>
    <ligand>
        <name>[2Fe-2S] cluster</name>
        <dbReference type="ChEBI" id="CHEBI:190135"/>
    </ligand>
</feature>
<evidence type="ECO:0000256" key="1">
    <source>
        <dbReference type="ARBA" id="ARBA00010643"/>
    </source>
</evidence>
<sequence length="173" mass="18504">MKAVNAMATEQQPAGLRPEWREAARAIKAEFPRERSALLPLLHRIQAETGYLDDAVLAAVAEELGVPAQEVVSTVSFYTLFYRRPVGKKVLHVCTGLPCALAGADQLLAAFARELGIAPGQTTPDGEWTLLPAECLAACDKAPVVQVNLRYRGPVPPEAAARFLAEGGEGDDV</sequence>
<evidence type="ECO:0000256" key="2">
    <source>
        <dbReference type="ARBA" id="ARBA00022714"/>
    </source>
</evidence>
<comment type="similarity">
    <text evidence="1">Belongs to the complex I 24 kDa subunit family.</text>
</comment>
<protein>
    <submittedName>
        <fullName evidence="8">NADH:quinone oxidoreductase subunit E</fullName>
    </submittedName>
</protein>
<dbReference type="Gene3D" id="3.40.30.10">
    <property type="entry name" value="Glutaredoxin"/>
    <property type="match status" value="1"/>
</dbReference>
<dbReference type="CDD" id="cd03064">
    <property type="entry name" value="TRX_Fd_NuoE"/>
    <property type="match status" value="1"/>
</dbReference>
<dbReference type="FunFam" id="1.10.10.1590:FF:000001">
    <property type="entry name" value="NADH-quinone oxidoreductase subunit E"/>
    <property type="match status" value="1"/>
</dbReference>
<accession>A0A6F8ZI35</accession>
<evidence type="ECO:0000256" key="7">
    <source>
        <dbReference type="PIRSR" id="PIRSR000216-1"/>
    </source>
</evidence>
<evidence type="ECO:0000313" key="9">
    <source>
        <dbReference type="Proteomes" id="UP000503399"/>
    </source>
</evidence>
<dbReference type="SUPFAM" id="SSF52833">
    <property type="entry name" value="Thioredoxin-like"/>
    <property type="match status" value="1"/>
</dbReference>
<feature type="binding site" evidence="7">
    <location>
        <position position="94"/>
    </location>
    <ligand>
        <name>[2Fe-2S] cluster</name>
        <dbReference type="ChEBI" id="CHEBI:190135"/>
    </ligand>
</feature>
<gene>
    <name evidence="8" type="primary">NuoE</name>
    <name evidence="8" type="ORF">R50_1838</name>
</gene>
<dbReference type="InterPro" id="IPR036249">
    <property type="entry name" value="Thioredoxin-like_sf"/>
</dbReference>
<evidence type="ECO:0000256" key="6">
    <source>
        <dbReference type="ARBA" id="ARBA00034078"/>
    </source>
</evidence>
<dbReference type="PANTHER" id="PTHR10371:SF3">
    <property type="entry name" value="NADH DEHYDROGENASE [UBIQUINONE] FLAVOPROTEIN 2, MITOCHONDRIAL"/>
    <property type="match status" value="1"/>
</dbReference>